<evidence type="ECO:0000313" key="3">
    <source>
        <dbReference type="EMBL" id="MBB5331479.1"/>
    </source>
</evidence>
<comment type="caution">
    <text evidence="3">The sequence shown here is derived from an EMBL/GenBank/DDBJ whole genome shotgun (WGS) entry which is preliminary data.</text>
</comment>
<dbReference type="SUPFAM" id="SSF55961">
    <property type="entry name" value="Bet v1-like"/>
    <property type="match status" value="1"/>
</dbReference>
<protein>
    <submittedName>
        <fullName evidence="3">Uncharacterized protein YndB with AHSA1/START domain</fullName>
    </submittedName>
</protein>
<dbReference type="EMBL" id="JACHEB010000015">
    <property type="protein sequence ID" value="MBB5331479.1"/>
    <property type="molecule type" value="Genomic_DNA"/>
</dbReference>
<comment type="similarity">
    <text evidence="1">Belongs to the AHA1 family.</text>
</comment>
<dbReference type="Proteomes" id="UP000535182">
    <property type="component" value="Unassembled WGS sequence"/>
</dbReference>
<evidence type="ECO:0000313" key="4">
    <source>
        <dbReference type="Proteomes" id="UP000535182"/>
    </source>
</evidence>
<dbReference type="AlphaFoldDB" id="A0A9X0U6C2"/>
<feature type="domain" description="Activator of Hsp90 ATPase homologue 1/2-like C-terminal" evidence="2">
    <location>
        <begin position="16"/>
        <end position="134"/>
    </location>
</feature>
<dbReference type="RefSeq" id="WP_183981318.1">
    <property type="nucleotide sequence ID" value="NZ_JACHEB010000015.1"/>
</dbReference>
<sequence>MTTTTRTLVIEREMPYPPEKIWRALTEGPLIKEWLMDNDFQPVVGHGFSFRSTPVPNWNGVIDSEVLVVEPNKKLSYSWGTMGLESVVVWTLVPTSGGTLLRMEQSGFGSDQDAAYKGATYGWNKFIGNMERVVAGFQ</sequence>
<gene>
    <name evidence="3" type="ORF">HDF14_005126</name>
</gene>
<dbReference type="Pfam" id="PF08327">
    <property type="entry name" value="AHSA1"/>
    <property type="match status" value="1"/>
</dbReference>
<accession>A0A9X0U6C2</accession>
<dbReference type="InterPro" id="IPR023393">
    <property type="entry name" value="START-like_dom_sf"/>
</dbReference>
<evidence type="ECO:0000256" key="1">
    <source>
        <dbReference type="ARBA" id="ARBA00006817"/>
    </source>
</evidence>
<dbReference type="Gene3D" id="3.30.530.20">
    <property type="match status" value="1"/>
</dbReference>
<evidence type="ECO:0000259" key="2">
    <source>
        <dbReference type="Pfam" id="PF08327"/>
    </source>
</evidence>
<proteinExistence type="inferred from homology"/>
<dbReference type="CDD" id="cd07814">
    <property type="entry name" value="SRPBCC_CalC_Aha1-like"/>
    <property type="match status" value="1"/>
</dbReference>
<name>A0A9X0U6C2_9BACT</name>
<reference evidence="3 4" key="1">
    <citation type="submission" date="2020-08" db="EMBL/GenBank/DDBJ databases">
        <title>Genomic Encyclopedia of Type Strains, Phase IV (KMG-V): Genome sequencing to study the core and pangenomes of soil and plant-associated prokaryotes.</title>
        <authorList>
            <person name="Whitman W."/>
        </authorList>
    </citation>
    <scope>NUCLEOTIDE SEQUENCE [LARGE SCALE GENOMIC DNA]</scope>
    <source>
        <strain evidence="3 4">X5P2</strain>
    </source>
</reference>
<organism evidence="3 4">
    <name type="scientific">Tunturiibacter gelidiferens</name>
    <dbReference type="NCBI Taxonomy" id="3069689"/>
    <lineage>
        <taxon>Bacteria</taxon>
        <taxon>Pseudomonadati</taxon>
        <taxon>Acidobacteriota</taxon>
        <taxon>Terriglobia</taxon>
        <taxon>Terriglobales</taxon>
        <taxon>Acidobacteriaceae</taxon>
        <taxon>Tunturiibacter</taxon>
    </lineage>
</organism>
<dbReference type="InterPro" id="IPR013538">
    <property type="entry name" value="ASHA1/2-like_C"/>
</dbReference>
<keyword evidence="4" id="KW-1185">Reference proteome</keyword>